<evidence type="ECO:0000256" key="2">
    <source>
        <dbReference type="ARBA" id="ARBA00002631"/>
    </source>
</evidence>
<dbReference type="AlphaFoldDB" id="A0A7X2N325"/>
<dbReference type="SUPFAM" id="SSF52141">
    <property type="entry name" value="Uracil-DNA glycosylase-like"/>
    <property type="match status" value="1"/>
</dbReference>
<organism evidence="13 14">
    <name type="scientific">Floccifex porci</name>
    <dbReference type="NCBI Taxonomy" id="2606629"/>
    <lineage>
        <taxon>Bacteria</taxon>
        <taxon>Bacillati</taxon>
        <taxon>Bacillota</taxon>
        <taxon>Erysipelotrichia</taxon>
        <taxon>Erysipelotrichales</taxon>
        <taxon>Erysipelotrichaceae</taxon>
        <taxon>Floccifex</taxon>
    </lineage>
</organism>
<proteinExistence type="inferred from homology"/>
<dbReference type="GO" id="GO:0004844">
    <property type="term" value="F:uracil DNA N-glycosylase activity"/>
    <property type="evidence" value="ECO:0007669"/>
    <property type="project" value="UniProtKB-UniRule"/>
</dbReference>
<evidence type="ECO:0000259" key="12">
    <source>
        <dbReference type="SMART" id="SM00986"/>
    </source>
</evidence>
<dbReference type="EMBL" id="VUMM01000009">
    <property type="protein sequence ID" value="MSS01585.1"/>
    <property type="molecule type" value="Genomic_DNA"/>
</dbReference>
<evidence type="ECO:0000256" key="4">
    <source>
        <dbReference type="ARBA" id="ARBA00012030"/>
    </source>
</evidence>
<reference evidence="13 14" key="1">
    <citation type="submission" date="2019-08" db="EMBL/GenBank/DDBJ databases">
        <title>In-depth cultivation of the pig gut microbiome towards novel bacterial diversity and tailored functional studies.</title>
        <authorList>
            <person name="Wylensek D."/>
            <person name="Hitch T.C.A."/>
            <person name="Clavel T."/>
        </authorList>
    </citation>
    <scope>NUCLEOTIDE SEQUENCE [LARGE SCALE GENOMIC DNA]</scope>
    <source>
        <strain evidence="13 14">LKV-178-WT-2G</strain>
    </source>
</reference>
<keyword evidence="8 9" id="KW-0234">DNA repair</keyword>
<dbReference type="GO" id="GO:0005737">
    <property type="term" value="C:cytoplasm"/>
    <property type="evidence" value="ECO:0007669"/>
    <property type="project" value="UniProtKB-SubCell"/>
</dbReference>
<evidence type="ECO:0000256" key="11">
    <source>
        <dbReference type="RuleBase" id="RU003780"/>
    </source>
</evidence>
<dbReference type="PANTHER" id="PTHR11264:SF0">
    <property type="entry name" value="URACIL-DNA GLYCOSYLASE"/>
    <property type="match status" value="1"/>
</dbReference>
<evidence type="ECO:0000313" key="13">
    <source>
        <dbReference type="EMBL" id="MSS01585.1"/>
    </source>
</evidence>
<dbReference type="SMART" id="SM00986">
    <property type="entry name" value="UDG"/>
    <property type="match status" value="1"/>
</dbReference>
<keyword evidence="9" id="KW-0963">Cytoplasm</keyword>
<evidence type="ECO:0000256" key="7">
    <source>
        <dbReference type="ARBA" id="ARBA00022801"/>
    </source>
</evidence>
<dbReference type="InterPro" id="IPR002043">
    <property type="entry name" value="UDG_fam1"/>
</dbReference>
<dbReference type="EC" id="3.2.2.27" evidence="4 9"/>
<dbReference type="NCBIfam" id="NF003592">
    <property type="entry name" value="PRK05254.1-5"/>
    <property type="match status" value="1"/>
</dbReference>
<keyword evidence="14" id="KW-1185">Reference proteome</keyword>
<feature type="domain" description="Uracil-DNA glycosylase-like" evidence="12">
    <location>
        <begin position="48"/>
        <end position="208"/>
    </location>
</feature>
<keyword evidence="7 9" id="KW-0378">Hydrolase</keyword>
<keyword evidence="6 9" id="KW-0227">DNA damage</keyword>
<name>A0A7X2N325_9FIRM</name>
<dbReference type="CDD" id="cd10027">
    <property type="entry name" value="UDG-F1-like"/>
    <property type="match status" value="1"/>
</dbReference>
<dbReference type="NCBIfam" id="TIGR00628">
    <property type="entry name" value="ung"/>
    <property type="match status" value="1"/>
</dbReference>
<protein>
    <recommendedName>
        <fullName evidence="5 9">Uracil-DNA glycosylase</fullName>
        <shortName evidence="9">UDG</shortName>
        <ecNumber evidence="4 9">3.2.2.27</ecNumber>
    </recommendedName>
</protein>
<dbReference type="InterPro" id="IPR036895">
    <property type="entry name" value="Uracil-DNA_glycosylase-like_sf"/>
</dbReference>
<evidence type="ECO:0000256" key="10">
    <source>
        <dbReference type="PROSITE-ProRule" id="PRU10072"/>
    </source>
</evidence>
<dbReference type="SMART" id="SM00987">
    <property type="entry name" value="UreE_C"/>
    <property type="match status" value="1"/>
</dbReference>
<dbReference type="PROSITE" id="PS00130">
    <property type="entry name" value="U_DNA_GLYCOSYLASE"/>
    <property type="match status" value="1"/>
</dbReference>
<comment type="catalytic activity">
    <reaction evidence="1 9 11">
        <text>Hydrolyzes single-stranded DNA or mismatched double-stranded DNA and polynucleotides, releasing free uracil.</text>
        <dbReference type="EC" id="3.2.2.27"/>
    </reaction>
</comment>
<dbReference type="NCBIfam" id="NF003588">
    <property type="entry name" value="PRK05254.1-1"/>
    <property type="match status" value="1"/>
</dbReference>
<keyword evidence="13" id="KW-0326">Glycosidase</keyword>
<evidence type="ECO:0000256" key="1">
    <source>
        <dbReference type="ARBA" id="ARBA00001400"/>
    </source>
</evidence>
<evidence type="ECO:0000313" key="14">
    <source>
        <dbReference type="Proteomes" id="UP000470082"/>
    </source>
</evidence>
<dbReference type="NCBIfam" id="NF003591">
    <property type="entry name" value="PRK05254.1-4"/>
    <property type="match status" value="1"/>
</dbReference>
<dbReference type="NCBIfam" id="NF003589">
    <property type="entry name" value="PRK05254.1-2"/>
    <property type="match status" value="1"/>
</dbReference>
<dbReference type="FunFam" id="3.40.470.10:FF:000001">
    <property type="entry name" value="Uracil-DNA glycosylase"/>
    <property type="match status" value="1"/>
</dbReference>
<dbReference type="HAMAP" id="MF_00148">
    <property type="entry name" value="UDG"/>
    <property type="match status" value="1"/>
</dbReference>
<dbReference type="GO" id="GO:0097510">
    <property type="term" value="P:base-excision repair, AP site formation via deaminated base removal"/>
    <property type="evidence" value="ECO:0007669"/>
    <property type="project" value="TreeGrafter"/>
</dbReference>
<gene>
    <name evidence="9" type="primary">ung</name>
    <name evidence="13" type="ORF">FYJ50_05670</name>
</gene>
<comment type="caution">
    <text evidence="13">The sequence shown here is derived from an EMBL/GenBank/DDBJ whole genome shotgun (WGS) entry which is preliminary data.</text>
</comment>
<dbReference type="RefSeq" id="WP_154460123.1">
    <property type="nucleotide sequence ID" value="NZ_JAQYTQ010000036.1"/>
</dbReference>
<evidence type="ECO:0000256" key="9">
    <source>
        <dbReference type="HAMAP-Rule" id="MF_00148"/>
    </source>
</evidence>
<evidence type="ECO:0000256" key="5">
    <source>
        <dbReference type="ARBA" id="ARBA00018429"/>
    </source>
</evidence>
<comment type="subcellular location">
    <subcellularLocation>
        <location evidence="9">Cytoplasm</location>
    </subcellularLocation>
</comment>
<dbReference type="Pfam" id="PF03167">
    <property type="entry name" value="UDG"/>
    <property type="match status" value="1"/>
</dbReference>
<sequence length="219" mass="25260">MAINNDWDQLFDQEIQKDYLIKIRYFLAREYKTKQIFPEKENIFAAFKTTSIKDTKVVILGQDPYHNVGQAQGYAFSVPENFPLPPSLKNIYKELEMEYHQPVNRNGDLTDWARQGVLLMNTVLTVEAHKAFSHSKIGWQNFTNAALQLLNQQDQPIVFLLWGNSAIQAKKFLNNPKHLVLTSPHPSPLSASRGFFGNNHFIQANQYLIQNGKTPIQWI</sequence>
<dbReference type="InterPro" id="IPR018085">
    <property type="entry name" value="Ura-DNA_Glyclase_AS"/>
</dbReference>
<feature type="active site" description="Proton acceptor" evidence="9 10">
    <location>
        <position position="63"/>
    </location>
</feature>
<evidence type="ECO:0000256" key="3">
    <source>
        <dbReference type="ARBA" id="ARBA00008184"/>
    </source>
</evidence>
<evidence type="ECO:0000256" key="6">
    <source>
        <dbReference type="ARBA" id="ARBA00022763"/>
    </source>
</evidence>
<dbReference type="PANTHER" id="PTHR11264">
    <property type="entry name" value="URACIL-DNA GLYCOSYLASE"/>
    <property type="match status" value="1"/>
</dbReference>
<dbReference type="Gene3D" id="3.40.470.10">
    <property type="entry name" value="Uracil-DNA glycosylase-like domain"/>
    <property type="match status" value="1"/>
</dbReference>
<evidence type="ECO:0000256" key="8">
    <source>
        <dbReference type="ARBA" id="ARBA00023204"/>
    </source>
</evidence>
<dbReference type="InterPro" id="IPR005122">
    <property type="entry name" value="Uracil-DNA_glycosylase-like"/>
</dbReference>
<comment type="function">
    <text evidence="2 9 11">Excises uracil residues from the DNA which can arise as a result of misincorporation of dUMP residues by DNA polymerase or due to deamination of cytosine.</text>
</comment>
<comment type="similarity">
    <text evidence="3 9 11">Belongs to the uracil-DNA glycosylase (UDG) superfamily. UNG family.</text>
</comment>
<dbReference type="Proteomes" id="UP000470082">
    <property type="component" value="Unassembled WGS sequence"/>
</dbReference>
<accession>A0A7X2N325</accession>